<evidence type="ECO:0000313" key="11">
    <source>
        <dbReference type="EMBL" id="PSF37641.1"/>
    </source>
</evidence>
<reference evidence="11 12" key="1">
    <citation type="submission" date="2018-03" db="EMBL/GenBank/DDBJ databases">
        <title>The ancient ancestry and fast evolution of plastids.</title>
        <authorList>
            <person name="Moore K.R."/>
            <person name="Magnabosco C."/>
            <person name="Momper L."/>
            <person name="Gold D.A."/>
            <person name="Bosak T."/>
            <person name="Fournier G.P."/>
        </authorList>
    </citation>
    <scope>NUCLEOTIDE SEQUENCE [LARGE SCALE GENOMIC DNA]</scope>
    <source>
        <strain evidence="11 12">CCALA 016</strain>
    </source>
</reference>
<sequence>MYTGHKFRLYPTNEQKEALDNAFGCSRWYWNYSLELCQKTFQETGKGLTRNKIQSLLPKLKKEHEWLKTDVYSQCLQVVALNLSTAYKNFFEKRSGFPRFKSRKGKQSISYPQNTKIKQDCIHFPKLGDIYCRFTKEVEGEVKMMTISKTPEQKYFVSIGVDDKLDAPHLSSDGKAIGIDVGLLDFCVTSDGSKYNNPKHWNKHYKKLKRRQQKLSKKAKGAEGTSPQALDFKSSEQRGSINRNKARLAVSKVHGKIARCREDFLHKLSRKIVNENQVIAVENLNIKSMVKNHNLAKAINDVGWGMFCTMLKYKSEREGKVYLEVDRFFPSSKTCNKCLHVIDKMPLDIRQWQCPKCEIQHDRDVNAARNIRDEALRILAVGRIATASGDNVRRAVGDISYLTDAIVGE</sequence>
<keyword evidence="3" id="KW-0479">Metal-binding</keyword>
<accession>A0A2T1LZ48</accession>
<evidence type="ECO:0000259" key="10">
    <source>
        <dbReference type="Pfam" id="PF12323"/>
    </source>
</evidence>
<comment type="caution">
    <text evidence="11">The sequence shown here is derived from an EMBL/GenBank/DDBJ whole genome shotgun (WGS) entry which is preliminary data.</text>
</comment>
<dbReference type="GO" id="GO:0003677">
    <property type="term" value="F:DNA binding"/>
    <property type="evidence" value="ECO:0007669"/>
    <property type="project" value="UniProtKB-KW"/>
</dbReference>
<feature type="domain" description="Cas12f1-like TNB" evidence="9">
    <location>
        <begin position="304"/>
        <end position="371"/>
    </location>
</feature>
<dbReference type="AlphaFoldDB" id="A0A2T1LZ48"/>
<dbReference type="InterPro" id="IPR010095">
    <property type="entry name" value="Cas12f1-like_TNB"/>
</dbReference>
<evidence type="ECO:0000256" key="6">
    <source>
        <dbReference type="ARBA" id="ARBA00023172"/>
    </source>
</evidence>
<evidence type="ECO:0000256" key="1">
    <source>
        <dbReference type="ARBA" id="ARBA00008761"/>
    </source>
</evidence>
<dbReference type="InterPro" id="IPR021027">
    <property type="entry name" value="Transposase_put_HTH"/>
</dbReference>
<keyword evidence="4" id="KW-0862">Zinc</keyword>
<evidence type="ECO:0000259" key="8">
    <source>
        <dbReference type="Pfam" id="PF01385"/>
    </source>
</evidence>
<reference evidence="11 12" key="2">
    <citation type="submission" date="2018-03" db="EMBL/GenBank/DDBJ databases">
        <authorList>
            <person name="Keele B.F."/>
        </authorList>
    </citation>
    <scope>NUCLEOTIDE SEQUENCE [LARGE SCALE GENOMIC DNA]</scope>
    <source>
        <strain evidence="11 12">CCALA 016</strain>
    </source>
</reference>
<dbReference type="GO" id="GO:0032196">
    <property type="term" value="P:transposition"/>
    <property type="evidence" value="ECO:0007669"/>
    <property type="project" value="UniProtKB-KW"/>
</dbReference>
<dbReference type="NCBIfam" id="TIGR01766">
    <property type="entry name" value="IS200/IS605 family accessory protein TnpB-like domain"/>
    <property type="match status" value="1"/>
</dbReference>
<dbReference type="InterPro" id="IPR001959">
    <property type="entry name" value="Transposase"/>
</dbReference>
<feature type="region of interest" description="Disordered" evidence="7">
    <location>
        <begin position="212"/>
        <end position="238"/>
    </location>
</feature>
<dbReference type="Proteomes" id="UP000239001">
    <property type="component" value="Unassembled WGS sequence"/>
</dbReference>
<evidence type="ECO:0000259" key="9">
    <source>
        <dbReference type="Pfam" id="PF07282"/>
    </source>
</evidence>
<evidence type="ECO:0000313" key="12">
    <source>
        <dbReference type="Proteomes" id="UP000239001"/>
    </source>
</evidence>
<protein>
    <submittedName>
        <fullName evidence="11">Transposase</fullName>
    </submittedName>
</protein>
<name>A0A2T1LZ48_9CHRO</name>
<dbReference type="GO" id="GO:0046872">
    <property type="term" value="F:metal ion binding"/>
    <property type="evidence" value="ECO:0007669"/>
    <property type="project" value="UniProtKB-KW"/>
</dbReference>
<keyword evidence="6" id="KW-0233">DNA recombination</keyword>
<comment type="similarity">
    <text evidence="1">In the C-terminal section; belongs to the transposase 35 family.</text>
</comment>
<dbReference type="GO" id="GO:0006310">
    <property type="term" value="P:DNA recombination"/>
    <property type="evidence" value="ECO:0007669"/>
    <property type="project" value="UniProtKB-KW"/>
</dbReference>
<feature type="domain" description="Probable transposase IS891/IS1136/IS1341" evidence="8">
    <location>
        <begin position="168"/>
        <end position="292"/>
    </location>
</feature>
<keyword evidence="2" id="KW-0815">Transposition</keyword>
<evidence type="ECO:0000256" key="3">
    <source>
        <dbReference type="ARBA" id="ARBA00022723"/>
    </source>
</evidence>
<feature type="domain" description="Transposase putative helix-turn-helix" evidence="10">
    <location>
        <begin position="1"/>
        <end position="46"/>
    </location>
</feature>
<dbReference type="EMBL" id="PXOH01000007">
    <property type="protein sequence ID" value="PSF37641.1"/>
    <property type="molecule type" value="Genomic_DNA"/>
</dbReference>
<keyword evidence="12" id="KW-1185">Reference proteome</keyword>
<dbReference type="Pfam" id="PF07282">
    <property type="entry name" value="Cas12f1-like_TNB"/>
    <property type="match status" value="1"/>
</dbReference>
<dbReference type="NCBIfam" id="NF040570">
    <property type="entry name" value="guided_TnpB"/>
    <property type="match status" value="1"/>
</dbReference>
<proteinExistence type="inferred from homology"/>
<organism evidence="11 12">
    <name type="scientific">Aphanothece hegewaldii CCALA 016</name>
    <dbReference type="NCBI Taxonomy" id="2107694"/>
    <lineage>
        <taxon>Bacteria</taxon>
        <taxon>Bacillati</taxon>
        <taxon>Cyanobacteriota</taxon>
        <taxon>Cyanophyceae</taxon>
        <taxon>Oscillatoriophycideae</taxon>
        <taxon>Chroococcales</taxon>
        <taxon>Aphanothecaceae</taxon>
        <taxon>Aphanothece</taxon>
    </lineage>
</organism>
<evidence type="ECO:0000256" key="5">
    <source>
        <dbReference type="ARBA" id="ARBA00023125"/>
    </source>
</evidence>
<evidence type="ECO:0000256" key="4">
    <source>
        <dbReference type="ARBA" id="ARBA00022833"/>
    </source>
</evidence>
<dbReference type="Pfam" id="PF01385">
    <property type="entry name" value="OrfB_IS605"/>
    <property type="match status" value="1"/>
</dbReference>
<gene>
    <name evidence="11" type="ORF">C7H19_08790</name>
</gene>
<evidence type="ECO:0000256" key="7">
    <source>
        <dbReference type="SAM" id="MobiDB-lite"/>
    </source>
</evidence>
<dbReference type="OrthoDB" id="443538at2"/>
<dbReference type="Pfam" id="PF12323">
    <property type="entry name" value="HTH_OrfB_IS605"/>
    <property type="match status" value="1"/>
</dbReference>
<keyword evidence="5" id="KW-0238">DNA-binding</keyword>
<evidence type="ECO:0000256" key="2">
    <source>
        <dbReference type="ARBA" id="ARBA00022578"/>
    </source>
</evidence>
<dbReference type="RefSeq" id="WP_106456506.1">
    <property type="nucleotide sequence ID" value="NZ_PXOH01000007.1"/>
</dbReference>